<organism evidence="1 2">
    <name type="scientific">Cryomyces minteri</name>
    <dbReference type="NCBI Taxonomy" id="331657"/>
    <lineage>
        <taxon>Eukaryota</taxon>
        <taxon>Fungi</taxon>
        <taxon>Dikarya</taxon>
        <taxon>Ascomycota</taxon>
        <taxon>Pezizomycotina</taxon>
        <taxon>Dothideomycetes</taxon>
        <taxon>Dothideomycetes incertae sedis</taxon>
        <taxon>Cryomyces</taxon>
    </lineage>
</organism>
<evidence type="ECO:0000313" key="1">
    <source>
        <dbReference type="EMBL" id="TKA76196.1"/>
    </source>
</evidence>
<name>A0A4U0XJ35_9PEZI</name>
<gene>
    <name evidence="1" type="ORF">B0A49_06951</name>
</gene>
<keyword evidence="2" id="KW-1185">Reference proteome</keyword>
<dbReference type="Proteomes" id="UP000308768">
    <property type="component" value="Unassembled WGS sequence"/>
</dbReference>
<accession>A0A4U0XJ35</accession>
<reference evidence="1 2" key="1">
    <citation type="submission" date="2017-03" db="EMBL/GenBank/DDBJ databases">
        <title>Genomes of endolithic fungi from Antarctica.</title>
        <authorList>
            <person name="Coleine C."/>
            <person name="Masonjones S."/>
            <person name="Stajich J.E."/>
        </authorList>
    </citation>
    <scope>NUCLEOTIDE SEQUENCE [LARGE SCALE GENOMIC DNA]</scope>
    <source>
        <strain evidence="1 2">CCFEE 5187</strain>
    </source>
</reference>
<sequence length="139" mass="14603">MGGQLLINAIKSVYPGPWEIIFRANLAKSHVGDRGNLLVAPSQQEGYFRILAAGVEGWMTVLAVSGRMTIPADLGTLNNMIAAATASASTPMPTPTPIPTPEDGPGFGTGVEVSVTTLDEVGLDEMALDEMVEFGFVRV</sequence>
<proteinExistence type="predicted"/>
<evidence type="ECO:0000313" key="2">
    <source>
        <dbReference type="Proteomes" id="UP000308768"/>
    </source>
</evidence>
<dbReference type="EMBL" id="NAJN01000250">
    <property type="protein sequence ID" value="TKA76196.1"/>
    <property type="molecule type" value="Genomic_DNA"/>
</dbReference>
<dbReference type="AlphaFoldDB" id="A0A4U0XJ35"/>
<protein>
    <submittedName>
        <fullName evidence="1">Uncharacterized protein</fullName>
    </submittedName>
</protein>
<comment type="caution">
    <text evidence="1">The sequence shown here is derived from an EMBL/GenBank/DDBJ whole genome shotgun (WGS) entry which is preliminary data.</text>
</comment>